<proteinExistence type="predicted"/>
<dbReference type="RefSeq" id="WP_143004072.1">
    <property type="nucleotide sequence ID" value="NZ_FMUN01000002.1"/>
</dbReference>
<dbReference type="Pfam" id="PF09411">
    <property type="entry name" value="PagL"/>
    <property type="match status" value="1"/>
</dbReference>
<dbReference type="InterPro" id="IPR018550">
    <property type="entry name" value="Lipid-A_deacylase-rel"/>
</dbReference>
<sequence>MVRKPGGMLGVRGWAGVVLVLAGGLSCPPASAGGGVALQGGISNGGPVDARRLDVSGRWAVDRWAAGNWALIPLAELTVGRLWAQDAGRGEEDALTEGGVRAVLRLRRRSWDRLFLEAGCGPVLRSGDRLGSLDLGGRLHFRTDVGIGARLGAARRWALSYGYSHTSNAHLATPNPGINFHILRMRYSY</sequence>
<dbReference type="STRING" id="381306.AN478_09710"/>
<protein>
    <submittedName>
        <fullName evidence="1">Lipid A 3-O-deacylase (PagL)</fullName>
    </submittedName>
</protein>
<keyword evidence="2" id="KW-1185">Reference proteome</keyword>
<dbReference type="PROSITE" id="PS51257">
    <property type="entry name" value="PROKAR_LIPOPROTEIN"/>
    <property type="match status" value="1"/>
</dbReference>
<accession>A0A1G5CL10</accession>
<reference evidence="2" key="1">
    <citation type="submission" date="2016-10" db="EMBL/GenBank/DDBJ databases">
        <authorList>
            <person name="Varghese N."/>
        </authorList>
    </citation>
    <scope>NUCLEOTIDE SEQUENCE [LARGE SCALE GENOMIC DNA]</scope>
    <source>
        <strain evidence="2">HL 19</strain>
    </source>
</reference>
<dbReference type="EMBL" id="FMUN01000002">
    <property type="protein sequence ID" value="SCY02978.1"/>
    <property type="molecule type" value="Genomic_DNA"/>
</dbReference>
<evidence type="ECO:0000313" key="2">
    <source>
        <dbReference type="Proteomes" id="UP000183104"/>
    </source>
</evidence>
<gene>
    <name evidence="1" type="ORF">SAMN05661077_1097</name>
</gene>
<name>A0A1G5CL10_9GAMM</name>
<dbReference type="Gene3D" id="2.40.160.20">
    <property type="match status" value="1"/>
</dbReference>
<dbReference type="AlphaFoldDB" id="A0A1G5CL10"/>
<dbReference type="OrthoDB" id="9797122at2"/>
<evidence type="ECO:0000313" key="1">
    <source>
        <dbReference type="EMBL" id="SCY02978.1"/>
    </source>
</evidence>
<dbReference type="Proteomes" id="UP000183104">
    <property type="component" value="Unassembled WGS sequence"/>
</dbReference>
<organism evidence="1 2">
    <name type="scientific">Thiohalorhabdus denitrificans</name>
    <dbReference type="NCBI Taxonomy" id="381306"/>
    <lineage>
        <taxon>Bacteria</taxon>
        <taxon>Pseudomonadati</taxon>
        <taxon>Pseudomonadota</taxon>
        <taxon>Gammaproteobacteria</taxon>
        <taxon>Thiohalorhabdales</taxon>
        <taxon>Thiohalorhabdaceae</taxon>
        <taxon>Thiohalorhabdus</taxon>
    </lineage>
</organism>